<dbReference type="InterPro" id="IPR010071">
    <property type="entry name" value="AA_adenyl_dom"/>
</dbReference>
<dbReference type="FunFam" id="3.40.50.12780:FF:000012">
    <property type="entry name" value="Non-ribosomal peptide synthetase"/>
    <property type="match status" value="2"/>
</dbReference>
<comment type="cofactor">
    <cofactor evidence="1">
        <name>pantetheine 4'-phosphate</name>
        <dbReference type="ChEBI" id="CHEBI:47942"/>
    </cofactor>
</comment>
<dbReference type="CDD" id="cd19544">
    <property type="entry name" value="E-C_NRPS"/>
    <property type="match status" value="2"/>
</dbReference>
<evidence type="ECO:0000313" key="7">
    <source>
        <dbReference type="EMBL" id="SMC29904.1"/>
    </source>
</evidence>
<dbReference type="GO" id="GO:0043041">
    <property type="term" value="P:amino acid activation for nonribosomal peptide biosynthetic process"/>
    <property type="evidence" value="ECO:0007669"/>
    <property type="project" value="TreeGrafter"/>
</dbReference>
<dbReference type="InterPro" id="IPR009081">
    <property type="entry name" value="PP-bd_ACP"/>
</dbReference>
<dbReference type="PANTHER" id="PTHR45527:SF14">
    <property type="entry name" value="PLIPASTATIN SYNTHASE SUBUNIT B"/>
    <property type="match status" value="1"/>
</dbReference>
<dbReference type="InterPro" id="IPR006162">
    <property type="entry name" value="Ppantetheine_attach_site"/>
</dbReference>
<dbReference type="NCBIfam" id="TIGR01733">
    <property type="entry name" value="AA-adenyl-dom"/>
    <property type="match status" value="2"/>
</dbReference>
<dbReference type="EMBL" id="FWXD01000051">
    <property type="protein sequence ID" value="SMC29904.1"/>
    <property type="molecule type" value="Genomic_DNA"/>
</dbReference>
<dbReference type="STRING" id="1121001.SAMN02745857_04247"/>
<comment type="similarity">
    <text evidence="2">Belongs to the ATP-dependent AMP-binding enzyme family.</text>
</comment>
<dbReference type="NCBIfam" id="NF003417">
    <property type="entry name" value="PRK04813.1"/>
    <property type="match status" value="3"/>
</dbReference>
<keyword evidence="3" id="KW-0596">Phosphopantetheine</keyword>
<dbReference type="PROSITE" id="PS50075">
    <property type="entry name" value="CARRIER"/>
    <property type="match status" value="3"/>
</dbReference>
<feature type="region of interest" description="Disordered" evidence="5">
    <location>
        <begin position="1172"/>
        <end position="1192"/>
    </location>
</feature>
<dbReference type="InterPro" id="IPR000873">
    <property type="entry name" value="AMP-dep_synth/lig_dom"/>
</dbReference>
<evidence type="ECO:0000256" key="2">
    <source>
        <dbReference type="ARBA" id="ARBA00006432"/>
    </source>
</evidence>
<dbReference type="Gene3D" id="2.30.38.10">
    <property type="entry name" value="Luciferase, Domain 3"/>
    <property type="match status" value="2"/>
</dbReference>
<dbReference type="Pfam" id="PF13193">
    <property type="entry name" value="AMP-binding_C"/>
    <property type="match status" value="3"/>
</dbReference>
<dbReference type="InterPro" id="IPR020845">
    <property type="entry name" value="AMP-binding_CS"/>
</dbReference>
<feature type="domain" description="Carrier" evidence="6">
    <location>
        <begin position="117"/>
        <end position="191"/>
    </location>
</feature>
<keyword evidence="8" id="KW-1185">Reference proteome</keyword>
<dbReference type="InterPro" id="IPR025110">
    <property type="entry name" value="AMP-bd_C"/>
</dbReference>
<dbReference type="PROSITE" id="PS00455">
    <property type="entry name" value="AMP_BINDING"/>
    <property type="match status" value="2"/>
</dbReference>
<evidence type="ECO:0000256" key="5">
    <source>
        <dbReference type="SAM" id="MobiDB-lite"/>
    </source>
</evidence>
<dbReference type="InterPro" id="IPR020806">
    <property type="entry name" value="PKS_PP-bd"/>
</dbReference>
<evidence type="ECO:0000259" key="6">
    <source>
        <dbReference type="PROSITE" id="PS50075"/>
    </source>
</evidence>
<dbReference type="InterPro" id="IPR023213">
    <property type="entry name" value="CAT-like_dom_sf"/>
</dbReference>
<dbReference type="CDD" id="cd12117">
    <property type="entry name" value="A_NRPS_Srf_like"/>
    <property type="match status" value="1"/>
</dbReference>
<organism evidence="7 8">
    <name type="scientific">Andreprevotia lacus DSM 23236</name>
    <dbReference type="NCBI Taxonomy" id="1121001"/>
    <lineage>
        <taxon>Bacteria</taxon>
        <taxon>Pseudomonadati</taxon>
        <taxon>Pseudomonadota</taxon>
        <taxon>Betaproteobacteria</taxon>
        <taxon>Neisseriales</taxon>
        <taxon>Chitinibacteraceae</taxon>
        <taxon>Andreprevotia</taxon>
    </lineage>
</organism>
<dbReference type="Gene3D" id="3.30.559.10">
    <property type="entry name" value="Chloramphenicol acetyltransferase-like domain"/>
    <property type="match status" value="2"/>
</dbReference>
<dbReference type="CDD" id="cd17643">
    <property type="entry name" value="A_NRPS_Cytc1-like"/>
    <property type="match status" value="1"/>
</dbReference>
<dbReference type="FunFam" id="2.30.38.10:FF:000001">
    <property type="entry name" value="Non-ribosomal peptide synthetase PvdI"/>
    <property type="match status" value="2"/>
</dbReference>
<dbReference type="GO" id="GO:0044550">
    <property type="term" value="P:secondary metabolite biosynthetic process"/>
    <property type="evidence" value="ECO:0007669"/>
    <property type="project" value="UniProtKB-ARBA"/>
</dbReference>
<dbReference type="FunFam" id="1.10.1200.10:FF:000005">
    <property type="entry name" value="Nonribosomal peptide synthetase 1"/>
    <property type="match status" value="3"/>
</dbReference>
<evidence type="ECO:0000256" key="3">
    <source>
        <dbReference type="ARBA" id="ARBA00022450"/>
    </source>
</evidence>
<dbReference type="Gene3D" id="3.30.300.30">
    <property type="match status" value="3"/>
</dbReference>
<dbReference type="GO" id="GO:0005829">
    <property type="term" value="C:cytosol"/>
    <property type="evidence" value="ECO:0007669"/>
    <property type="project" value="TreeGrafter"/>
</dbReference>
<dbReference type="GO" id="GO:0031177">
    <property type="term" value="F:phosphopantetheine binding"/>
    <property type="evidence" value="ECO:0007669"/>
    <property type="project" value="InterPro"/>
</dbReference>
<gene>
    <name evidence="7" type="ORF">SAMN02745857_04247</name>
</gene>
<dbReference type="Gene3D" id="1.10.1200.10">
    <property type="entry name" value="ACP-like"/>
    <property type="match status" value="1"/>
</dbReference>
<dbReference type="Pfam" id="PF00550">
    <property type="entry name" value="PP-binding"/>
    <property type="match status" value="3"/>
</dbReference>
<dbReference type="OrthoDB" id="6297021at2"/>
<dbReference type="FunFam" id="3.30.300.30:FF:000010">
    <property type="entry name" value="Enterobactin synthetase component F"/>
    <property type="match status" value="3"/>
</dbReference>
<dbReference type="RefSeq" id="WP_139799040.1">
    <property type="nucleotide sequence ID" value="NZ_FWXD01000051.1"/>
</dbReference>
<dbReference type="SMART" id="SM00823">
    <property type="entry name" value="PKS_PP"/>
    <property type="match status" value="3"/>
</dbReference>
<dbReference type="InterPro" id="IPR036736">
    <property type="entry name" value="ACP-like_sf"/>
</dbReference>
<dbReference type="InterPro" id="IPR045851">
    <property type="entry name" value="AMP-bd_C_sf"/>
</dbReference>
<dbReference type="Pfam" id="PF00501">
    <property type="entry name" value="AMP-binding"/>
    <property type="match status" value="2"/>
</dbReference>
<accession>A0A1W1Y1A4</accession>
<feature type="non-terminal residue" evidence="7">
    <location>
        <position position="1"/>
    </location>
</feature>
<dbReference type="Gene3D" id="3.40.50.980">
    <property type="match status" value="4"/>
</dbReference>
<dbReference type="FunFam" id="3.40.50.980:FF:000002">
    <property type="entry name" value="Enterobactin synthetase component F"/>
    <property type="match status" value="1"/>
</dbReference>
<evidence type="ECO:0000256" key="1">
    <source>
        <dbReference type="ARBA" id="ARBA00001957"/>
    </source>
</evidence>
<dbReference type="FunFam" id="3.40.50.980:FF:000001">
    <property type="entry name" value="Non-ribosomal peptide synthetase"/>
    <property type="match status" value="1"/>
</dbReference>
<dbReference type="PANTHER" id="PTHR45527">
    <property type="entry name" value="NONRIBOSOMAL PEPTIDE SYNTHETASE"/>
    <property type="match status" value="1"/>
</dbReference>
<dbReference type="SUPFAM" id="SSF56801">
    <property type="entry name" value="Acetyl-CoA synthetase-like"/>
    <property type="match status" value="3"/>
</dbReference>
<dbReference type="SUPFAM" id="SSF52777">
    <property type="entry name" value="CoA-dependent acyltransferases"/>
    <property type="match status" value="4"/>
</dbReference>
<dbReference type="InterPro" id="IPR029058">
    <property type="entry name" value="AB_hydrolase_fold"/>
</dbReference>
<name>A0A1W1Y1A4_9NEIS</name>
<dbReference type="PROSITE" id="PS00012">
    <property type="entry name" value="PHOSPHOPANTETHEINE"/>
    <property type="match status" value="2"/>
</dbReference>
<sequence length="2354" mass="257091">IDYLGRSDQQVKLRGFRIELGEIEATLLQQPAIRDAVVVARQADEDTRLVAYLVAQPEQAMPDGDALRSILLRSLPDYMVPAYFIELEQLPLTPNGKVDRQALPAPQREVDEDRYVAPRTETEARLAQIWAGVLKLDRVGVHDNFFALGGHSLLAVALIDAMRQAGLPAEVRSIFTHPTVATMVQALGDTVPALQIPPNLIPAGCNCITPDMLPLIDLAQSAIDAIAASVPGGMANIQDIYPLAPLQEGMLFHHLLDEAGDAYLAQLQFAFASRALLDSFIAALQTVIARHDILRTAVHWQELAEPVQVVLRTASLPVEWLVLAPDDGDIAVQLGTRYDPRSYRLNVSHAPMMQAFVAEDTEHGRWVLHLLQHHLIDDNLTLQLLFDEVRRIMQGEQDQLPQALPFRDFIAQTRLGTSNAEHEAFFCHMLADVDETTAPFGVVDVLGDGSDVSETRHALPRALSLRLREQARNHLVNTASLMHLAWALVLARLAGRDDVVFGTVLFGRMQGGGEAGRMMGPCINTLPLRLNVGNISLRDALVGTHDMLVQLLQHEHAPLSLAQRCSGIAAPQPLFTSLINCRRVQAETNSHTLDGCEIILAEERTNLPFVLSVDDVGDDLVLTAQIGAGIPAQRIHDYMHAALAGIADGLQRDAGMRIVTLNVLPEYELQQRRSRTTTRSFALSDTATLITGFEAQAARTPENTAIAYGADTLSYAALNRQANRLAHQLRASGVGPDVLVGLCAERSPELLVGLLAILKAGGAYLPLDPAYPQERLAYMLADAQPRLVLTQTAVRDVLPAETNIINLDDAASASDGNAENPAQLNGPDHLAYVIYTSGSTGKPKGALLPHRNVLRLFAATEQWFGFNENDVWTLFHSFAFDFSVWEIWGAWLHGGKLVVVPQETARDPAQHHALLLQQGVTVLNQTPSAFQQLVQLNAAPLPALRYVIFGGEALNHAALAPWFARHGDKQPALVNMYGITETTVHVTYQPLTQHGQQAAAVGIAIPDLAAHLLDAHLNPVPTGVAGELYIAGTGLARGYLGRAELTAERFIPDPFSGTGGRLYRTGDLARYLPDGTLEYLGRIDHQVKLRGFRIELGEIEAALAAQPAIRETLVLLREDMPGDARLVAYLTAEHVIEPDLLRKHLRQNLPDYMLPAHFVQLDQFPLTENGKINRKALPAPERSSTDSTAPRNEREARLAEIWAAVLRLEQIGIHDNFFALGGHSLLAVTLVDQLRKAGWQCDVRTLFAAPTIADLAALLADAREMAADVVVPPNLITAGAEHITPDMLPLATLGQADIERIIASTPGGVANVQDIYPMAPLQQGMLFHYQLETQGDAYLVKFQFAFADRARLDTFLAALQQVINRHDILRTAIVWQSLDEAMQVVWRNATLPVELATLDATDGDIAVQLDQRYDPRRVRLDLSQAPLMRAVIAQDEAQHRWVLHLLQHHMIDDNLTMQWLFAEIAQIINGQQAQLPPAQPFRNFIAQARFGASAAEHEAFFARTLGHIDTPTAPYDITEVHGDGSDVDDARLILPGALSQRIMQSARTHKVSSAVLMHLAWALVLARTTGRREVVFGTVLFGRMQGSDGADRIMGPCINTLPLCLRIDHADAATALQATQQALAGLMQHEHAPLAMAQRASGVEPPLPLFTALLNCRRTRGTAEQQPPMDGMSFIGMQERTNLPFVMAVDEWGDDFMLSAQTGAGIPAQRLCDYMQLALERLLDALATGAPLSRMDLLPAAERQLQLLDWNRTAADYPALPIHTLFAQQARQHPNDIAAEFAGSSLSYAELDRQANQLAHALLAQGVGAESLVGICAERSFEVLIGTLAILKAGAAYLPLDPGLPVQRLRYLLDDAAPALVLAAGPAWPALGLDDVPQLALEPASWQGQPIGAPAVVVYPDQLAYVMYTSGSTGQPKGVAVSHRNVVRLVRGATYYDLPTGGRILHVAAMTFDASTFEWWAPLLNGGRVAIAPAGRLTLAQLGNCIAGQDITLFLTTALFHQLVEHELPQLLQARQVLTGGEALSPAHANTFIAAGGRLVNCYGPTECTTYSTTHPMHGDVPSRIPIGRPIANAQMYVLDTQLNPVPQGVAGELYIGGDGLARGYLNRPELTAERFIPNPFGPTGTRLYRTGDLVRYLPNGDLDYLRRADQQVKLRGFRIELGEIEAALFALPGISSAAVLAREDEPGDKRLVAYWVAEAGSELTDADLRAQLQLQLPDYMVPARYMQLDSLPLMLNGKVDRKALPAPQQLASETDSYVAPRTETEAKLAAIWAEVLKLDRVGVDDNFFALGGHSLLATQIMSRTRREFGVDIPLAVIFETPTVAALAQRYDELQTLLRTDVLHEDDDLEEVEY</sequence>
<dbReference type="Gene3D" id="3.40.50.1820">
    <property type="entry name" value="alpha/beta hydrolase"/>
    <property type="match status" value="2"/>
</dbReference>
<dbReference type="InterPro" id="IPR001242">
    <property type="entry name" value="Condensation_dom"/>
</dbReference>
<feature type="domain" description="Carrier" evidence="6">
    <location>
        <begin position="2260"/>
        <end position="2335"/>
    </location>
</feature>
<protein>
    <submittedName>
        <fullName evidence="7">Amino acid adenylation domain-containing protein</fullName>
    </submittedName>
</protein>
<dbReference type="GO" id="GO:0003824">
    <property type="term" value="F:catalytic activity"/>
    <property type="evidence" value="ECO:0007669"/>
    <property type="project" value="InterPro"/>
</dbReference>
<dbReference type="Proteomes" id="UP000192761">
    <property type="component" value="Unassembled WGS sequence"/>
</dbReference>
<dbReference type="SUPFAM" id="SSF47336">
    <property type="entry name" value="ACP-like"/>
    <property type="match status" value="3"/>
</dbReference>
<evidence type="ECO:0000313" key="8">
    <source>
        <dbReference type="Proteomes" id="UP000192761"/>
    </source>
</evidence>
<reference evidence="7 8" key="1">
    <citation type="submission" date="2017-04" db="EMBL/GenBank/DDBJ databases">
        <authorList>
            <person name="Afonso C.L."/>
            <person name="Miller P.J."/>
            <person name="Scott M.A."/>
            <person name="Spackman E."/>
            <person name="Goraichik I."/>
            <person name="Dimitrov K.M."/>
            <person name="Suarez D.L."/>
            <person name="Swayne D.E."/>
        </authorList>
    </citation>
    <scope>NUCLEOTIDE SEQUENCE [LARGE SCALE GENOMIC DNA]</scope>
    <source>
        <strain evidence="7 8">DSM 23236</strain>
    </source>
</reference>
<keyword evidence="4" id="KW-0597">Phosphoprotein</keyword>
<feature type="domain" description="Carrier" evidence="6">
    <location>
        <begin position="1189"/>
        <end position="1263"/>
    </location>
</feature>
<dbReference type="Gene3D" id="3.30.559.30">
    <property type="entry name" value="Nonribosomal peptide synthetase, condensation domain"/>
    <property type="match status" value="2"/>
</dbReference>
<dbReference type="Pfam" id="PF00668">
    <property type="entry name" value="Condensation"/>
    <property type="match status" value="2"/>
</dbReference>
<proteinExistence type="inferred from homology"/>
<evidence type="ECO:0000256" key="4">
    <source>
        <dbReference type="ARBA" id="ARBA00022553"/>
    </source>
</evidence>